<dbReference type="Pfam" id="PF25954">
    <property type="entry name" value="Beta-barrel_RND_2"/>
    <property type="match status" value="1"/>
</dbReference>
<keyword evidence="4" id="KW-0732">Signal</keyword>
<evidence type="ECO:0000256" key="4">
    <source>
        <dbReference type="SAM" id="SignalP"/>
    </source>
</evidence>
<dbReference type="Gene3D" id="1.10.287.470">
    <property type="entry name" value="Helix hairpin bin"/>
    <property type="match status" value="1"/>
</dbReference>
<evidence type="ECO:0000313" key="8">
    <source>
        <dbReference type="EMBL" id="GAN53126.1"/>
    </source>
</evidence>
<sequence>MNRIVKWAALPAAVALSLAAWGIAARVHTDHGLQKTADDAAVPSVVTVRAHAAPASEEIVLPGSVSPAFDAALYARTNGYLKRWYVDIGDHVKAGQVLAEINSPEIDQQLLQARADLLAAKANSRVAGILAQRERALVPASAVSQQASDQATSDASARAANVASGEANVDRLEQLVSFEKIISPYDGVVTARNTDIGHLINAGSNNGPELFEVADVSWLRIFVQVPQTDAPFIQPGVDVTLHFPEYPGQVFPARLLSTARALDPMTRTLRTQLRIGNDRGLLFPGGYVEVHFKLHAPTRGVRVPANALLFRAEGLRVATLAPDGRVSLRSVTEGRDFGTEVEILTGVKAGETIIINPPAALTDGDHVKVLDTSDKK</sequence>
<dbReference type="AlphaFoldDB" id="A0A0D6MHY8"/>
<name>A0A0D6MHY8_9PROT</name>
<proteinExistence type="inferred from homology"/>
<evidence type="ECO:0000256" key="3">
    <source>
        <dbReference type="ARBA" id="ARBA00022448"/>
    </source>
</evidence>
<evidence type="ECO:0000313" key="9">
    <source>
        <dbReference type="Proteomes" id="UP000032679"/>
    </source>
</evidence>
<dbReference type="SUPFAM" id="SSF111369">
    <property type="entry name" value="HlyD-like secretion proteins"/>
    <property type="match status" value="1"/>
</dbReference>
<protein>
    <submittedName>
        <fullName evidence="8">Multidrug resistance protein mdtA</fullName>
    </submittedName>
</protein>
<dbReference type="Pfam" id="PF25917">
    <property type="entry name" value="BSH_RND"/>
    <property type="match status" value="1"/>
</dbReference>
<organism evidence="8 9">
    <name type="scientific">Tanticharoenia sakaeratensis NBRC 103193</name>
    <dbReference type="NCBI Taxonomy" id="1231623"/>
    <lineage>
        <taxon>Bacteria</taxon>
        <taxon>Pseudomonadati</taxon>
        <taxon>Pseudomonadota</taxon>
        <taxon>Alphaproteobacteria</taxon>
        <taxon>Acetobacterales</taxon>
        <taxon>Acetobacteraceae</taxon>
        <taxon>Tanticharoenia</taxon>
    </lineage>
</organism>
<dbReference type="Gene3D" id="2.40.50.100">
    <property type="match status" value="1"/>
</dbReference>
<dbReference type="Proteomes" id="UP000032679">
    <property type="component" value="Unassembled WGS sequence"/>
</dbReference>
<feature type="domain" description="Multidrug resistance protein MdtA-like barrel-sandwich hybrid" evidence="5">
    <location>
        <begin position="73"/>
        <end position="205"/>
    </location>
</feature>
<keyword evidence="3" id="KW-0813">Transport</keyword>
<dbReference type="STRING" id="1231623.Tasa_005_041"/>
<dbReference type="OrthoDB" id="9806939at2"/>
<feature type="domain" description="CusB-like beta-barrel" evidence="6">
    <location>
        <begin position="223"/>
        <end position="293"/>
    </location>
</feature>
<gene>
    <name evidence="8" type="ORF">Tasa_005_041</name>
</gene>
<reference evidence="8 9" key="1">
    <citation type="submission" date="2012-10" db="EMBL/GenBank/DDBJ databases">
        <title>Genome sequencing of Tanticharoenia sakaeratensis NBRC 103193.</title>
        <authorList>
            <person name="Azuma Y."/>
            <person name="Hadano H."/>
            <person name="Hirakawa H."/>
            <person name="Matsushita K."/>
        </authorList>
    </citation>
    <scope>NUCLEOTIDE SEQUENCE [LARGE SCALE GENOMIC DNA]</scope>
    <source>
        <strain evidence="8 9">NBRC 103193</strain>
    </source>
</reference>
<dbReference type="GO" id="GO:1990281">
    <property type="term" value="C:efflux pump complex"/>
    <property type="evidence" value="ECO:0007669"/>
    <property type="project" value="TreeGrafter"/>
</dbReference>
<dbReference type="RefSeq" id="WP_048846778.1">
    <property type="nucleotide sequence ID" value="NZ_BALE01000005.1"/>
</dbReference>
<comment type="caution">
    <text evidence="8">The sequence shown here is derived from an EMBL/GenBank/DDBJ whole genome shotgun (WGS) entry which is preliminary data.</text>
</comment>
<feature type="chain" id="PRO_5002307840" evidence="4">
    <location>
        <begin position="25"/>
        <end position="376"/>
    </location>
</feature>
<keyword evidence="9" id="KW-1185">Reference proteome</keyword>
<evidence type="ECO:0000259" key="5">
    <source>
        <dbReference type="Pfam" id="PF25917"/>
    </source>
</evidence>
<dbReference type="EMBL" id="BALE01000005">
    <property type="protein sequence ID" value="GAN53126.1"/>
    <property type="molecule type" value="Genomic_DNA"/>
</dbReference>
<dbReference type="PANTHER" id="PTHR30469:SF37">
    <property type="entry name" value="RAGD PROTEIN"/>
    <property type="match status" value="1"/>
</dbReference>
<dbReference type="InterPro" id="IPR058792">
    <property type="entry name" value="Beta-barrel_RND_2"/>
</dbReference>
<dbReference type="InterPro" id="IPR058627">
    <property type="entry name" value="MdtA-like_C"/>
</dbReference>
<dbReference type="PANTHER" id="PTHR30469">
    <property type="entry name" value="MULTIDRUG RESISTANCE PROTEIN MDTA"/>
    <property type="match status" value="1"/>
</dbReference>
<dbReference type="InterPro" id="IPR006143">
    <property type="entry name" value="RND_pump_MFP"/>
</dbReference>
<evidence type="ECO:0000256" key="1">
    <source>
        <dbReference type="ARBA" id="ARBA00004196"/>
    </source>
</evidence>
<dbReference type="Gene3D" id="2.40.420.20">
    <property type="match status" value="1"/>
</dbReference>
<feature type="signal peptide" evidence="4">
    <location>
        <begin position="1"/>
        <end position="24"/>
    </location>
</feature>
<dbReference type="Pfam" id="PF25967">
    <property type="entry name" value="RND-MFP_C"/>
    <property type="match status" value="1"/>
</dbReference>
<accession>A0A0D6MHY8</accession>
<dbReference type="NCBIfam" id="TIGR01730">
    <property type="entry name" value="RND_mfp"/>
    <property type="match status" value="1"/>
</dbReference>
<comment type="subcellular location">
    <subcellularLocation>
        <location evidence="1">Cell envelope</location>
    </subcellularLocation>
</comment>
<dbReference type="InterPro" id="IPR058625">
    <property type="entry name" value="MdtA-like_BSH"/>
</dbReference>
<dbReference type="Gene3D" id="2.40.30.170">
    <property type="match status" value="1"/>
</dbReference>
<evidence type="ECO:0000256" key="2">
    <source>
        <dbReference type="ARBA" id="ARBA00009477"/>
    </source>
</evidence>
<evidence type="ECO:0000259" key="7">
    <source>
        <dbReference type="Pfam" id="PF25967"/>
    </source>
</evidence>
<dbReference type="GO" id="GO:0015562">
    <property type="term" value="F:efflux transmembrane transporter activity"/>
    <property type="evidence" value="ECO:0007669"/>
    <property type="project" value="TreeGrafter"/>
</dbReference>
<evidence type="ECO:0000259" key="6">
    <source>
        <dbReference type="Pfam" id="PF25954"/>
    </source>
</evidence>
<comment type="similarity">
    <text evidence="2">Belongs to the membrane fusion protein (MFP) (TC 8.A.1) family.</text>
</comment>
<feature type="domain" description="Multidrug resistance protein MdtA-like C-terminal permuted SH3" evidence="7">
    <location>
        <begin position="303"/>
        <end position="356"/>
    </location>
</feature>